<dbReference type="GO" id="GO:0006979">
    <property type="term" value="P:response to oxidative stress"/>
    <property type="evidence" value="ECO:0007669"/>
    <property type="project" value="InterPro"/>
</dbReference>
<evidence type="ECO:0000313" key="7">
    <source>
        <dbReference type="Proteomes" id="UP001210925"/>
    </source>
</evidence>
<sequence length="120" mass="14150">MKRYSTKTKEEWKAILTDLEYRVMVEGKTEQAFTGEYLKLNRIGNYLCKGCNTPLFSYKHKIDTLSGWPTFNDCYDDTIETRRDYSMPLMPRDELICANCKIHLGHLFQDKNENRQVGLI</sequence>
<keyword evidence="7" id="KW-1185">Reference proteome</keyword>
<dbReference type="Pfam" id="PF01641">
    <property type="entry name" value="SelR"/>
    <property type="match status" value="1"/>
</dbReference>
<dbReference type="PROSITE" id="PS51790">
    <property type="entry name" value="MSRB"/>
    <property type="match status" value="1"/>
</dbReference>
<dbReference type="EC" id="1.8.4.12" evidence="2"/>
<evidence type="ECO:0000256" key="2">
    <source>
        <dbReference type="ARBA" id="ARBA00012499"/>
    </source>
</evidence>
<dbReference type="EMBL" id="JADGKB010000069">
    <property type="protein sequence ID" value="KAJ3255246.1"/>
    <property type="molecule type" value="Genomic_DNA"/>
</dbReference>
<dbReference type="Gene3D" id="2.170.150.20">
    <property type="entry name" value="Peptide methionine sulfoxide reductase"/>
    <property type="match status" value="1"/>
</dbReference>
<dbReference type="PANTHER" id="PTHR10173:SF52">
    <property type="entry name" value="METHIONINE-R-SULFOXIDE REDUCTASE B1"/>
    <property type="match status" value="1"/>
</dbReference>
<name>A0AAD5UDS2_9FUNG</name>
<evidence type="ECO:0000256" key="4">
    <source>
        <dbReference type="ARBA" id="ARBA00048488"/>
    </source>
</evidence>
<dbReference type="GO" id="GO:0033743">
    <property type="term" value="F:peptide-methionine (R)-S-oxide reductase activity"/>
    <property type="evidence" value="ECO:0007669"/>
    <property type="project" value="UniProtKB-EC"/>
</dbReference>
<evidence type="ECO:0000313" key="6">
    <source>
        <dbReference type="EMBL" id="KAJ3255246.1"/>
    </source>
</evidence>
<comment type="caution">
    <text evidence="6">The sequence shown here is derived from an EMBL/GenBank/DDBJ whole genome shotgun (WGS) entry which is preliminary data.</text>
</comment>
<keyword evidence="3" id="KW-0560">Oxidoreductase</keyword>
<dbReference type="GO" id="GO:0030091">
    <property type="term" value="P:protein repair"/>
    <property type="evidence" value="ECO:0007669"/>
    <property type="project" value="InterPro"/>
</dbReference>
<feature type="domain" description="MsrB" evidence="5">
    <location>
        <begin position="9"/>
        <end position="120"/>
    </location>
</feature>
<gene>
    <name evidence="6" type="ORF">HK103_006382</name>
</gene>
<proteinExistence type="inferred from homology"/>
<dbReference type="Proteomes" id="UP001210925">
    <property type="component" value="Unassembled WGS sequence"/>
</dbReference>
<accession>A0AAD5UDS2</accession>
<evidence type="ECO:0000259" key="5">
    <source>
        <dbReference type="PROSITE" id="PS51790"/>
    </source>
</evidence>
<protein>
    <recommendedName>
        <fullName evidence="2">peptide-methionine (R)-S-oxide reductase</fullName>
        <ecNumber evidence="2">1.8.4.12</ecNumber>
    </recommendedName>
</protein>
<dbReference type="InterPro" id="IPR011057">
    <property type="entry name" value="Mss4-like_sf"/>
</dbReference>
<dbReference type="GO" id="GO:0005737">
    <property type="term" value="C:cytoplasm"/>
    <property type="evidence" value="ECO:0007669"/>
    <property type="project" value="TreeGrafter"/>
</dbReference>
<reference evidence="6" key="1">
    <citation type="submission" date="2020-05" db="EMBL/GenBank/DDBJ databases">
        <title>Phylogenomic resolution of chytrid fungi.</title>
        <authorList>
            <person name="Stajich J.E."/>
            <person name="Amses K."/>
            <person name="Simmons R."/>
            <person name="Seto K."/>
            <person name="Myers J."/>
            <person name="Bonds A."/>
            <person name="Quandt C.A."/>
            <person name="Barry K."/>
            <person name="Liu P."/>
            <person name="Grigoriev I."/>
            <person name="Longcore J.E."/>
            <person name="James T.Y."/>
        </authorList>
    </citation>
    <scope>NUCLEOTIDE SEQUENCE</scope>
    <source>
        <strain evidence="6">PLAUS21</strain>
    </source>
</reference>
<dbReference type="InterPro" id="IPR002579">
    <property type="entry name" value="Met_Sox_Rdtase_MsrB_dom"/>
</dbReference>
<evidence type="ECO:0000256" key="3">
    <source>
        <dbReference type="ARBA" id="ARBA00023002"/>
    </source>
</evidence>
<comment type="similarity">
    <text evidence="1">Belongs to the MsrB Met sulfoxide reductase family.</text>
</comment>
<dbReference type="InterPro" id="IPR028427">
    <property type="entry name" value="Met_Sox_Rdtase_MsrB"/>
</dbReference>
<organism evidence="6 7">
    <name type="scientific">Boothiomyces macroporosus</name>
    <dbReference type="NCBI Taxonomy" id="261099"/>
    <lineage>
        <taxon>Eukaryota</taxon>
        <taxon>Fungi</taxon>
        <taxon>Fungi incertae sedis</taxon>
        <taxon>Chytridiomycota</taxon>
        <taxon>Chytridiomycota incertae sedis</taxon>
        <taxon>Chytridiomycetes</taxon>
        <taxon>Rhizophydiales</taxon>
        <taxon>Terramycetaceae</taxon>
        <taxon>Boothiomyces</taxon>
    </lineage>
</organism>
<comment type="catalytic activity">
    <reaction evidence="4">
        <text>L-methionyl-[protein] + [thioredoxin]-disulfide + H2O = L-methionyl-(R)-S-oxide-[protein] + [thioredoxin]-dithiol</text>
        <dbReference type="Rhea" id="RHEA:24164"/>
        <dbReference type="Rhea" id="RHEA-COMP:10698"/>
        <dbReference type="Rhea" id="RHEA-COMP:10700"/>
        <dbReference type="Rhea" id="RHEA-COMP:12313"/>
        <dbReference type="Rhea" id="RHEA-COMP:12314"/>
        <dbReference type="ChEBI" id="CHEBI:15377"/>
        <dbReference type="ChEBI" id="CHEBI:16044"/>
        <dbReference type="ChEBI" id="CHEBI:29950"/>
        <dbReference type="ChEBI" id="CHEBI:45764"/>
        <dbReference type="ChEBI" id="CHEBI:50058"/>
        <dbReference type="EC" id="1.8.4.12"/>
    </reaction>
</comment>
<dbReference type="PANTHER" id="PTHR10173">
    <property type="entry name" value="METHIONINE SULFOXIDE REDUCTASE"/>
    <property type="match status" value="1"/>
</dbReference>
<dbReference type="SUPFAM" id="SSF51316">
    <property type="entry name" value="Mss4-like"/>
    <property type="match status" value="1"/>
</dbReference>
<evidence type="ECO:0000256" key="1">
    <source>
        <dbReference type="ARBA" id="ARBA00007174"/>
    </source>
</evidence>
<dbReference type="AlphaFoldDB" id="A0AAD5UDS2"/>